<evidence type="ECO:0008006" key="3">
    <source>
        <dbReference type="Google" id="ProtNLM"/>
    </source>
</evidence>
<dbReference type="EMBL" id="JAJNBZ010000075">
    <property type="protein sequence ID" value="MCE5173726.1"/>
    <property type="molecule type" value="Genomic_DNA"/>
</dbReference>
<dbReference type="Proteomes" id="UP001199916">
    <property type="component" value="Unassembled WGS sequence"/>
</dbReference>
<organism evidence="1 2">
    <name type="scientific">Paenibacillus profundus</name>
    <dbReference type="NCBI Taxonomy" id="1173085"/>
    <lineage>
        <taxon>Bacteria</taxon>
        <taxon>Bacillati</taxon>
        <taxon>Bacillota</taxon>
        <taxon>Bacilli</taxon>
        <taxon>Bacillales</taxon>
        <taxon>Paenibacillaceae</taxon>
        <taxon>Paenibacillus</taxon>
    </lineage>
</organism>
<keyword evidence="2" id="KW-1185">Reference proteome</keyword>
<comment type="caution">
    <text evidence="1">The sequence shown here is derived from an EMBL/GenBank/DDBJ whole genome shotgun (WGS) entry which is preliminary data.</text>
</comment>
<sequence length="85" mass="9779">MLKNPQKSWLFYFKDISAVRDLFQECPGKFGIELKSRYLQLVIRDELPGNSLIAADPDKIRMVFQNLLGNAVKYAAGERIDVVFE</sequence>
<gene>
    <name evidence="1" type="ORF">LQV63_31370</name>
</gene>
<proteinExistence type="predicted"/>
<reference evidence="1 2" key="1">
    <citation type="submission" date="2021-11" db="EMBL/GenBank/DDBJ databases">
        <title>Draft genome sequence of Paenibacillus profundus YoMME, a new Gram-positive bacteria with exoelectrogenic properties.</title>
        <authorList>
            <person name="Hubenova Y."/>
            <person name="Hubenova E."/>
            <person name="Manasiev Y."/>
            <person name="Peykov S."/>
            <person name="Mitov M."/>
        </authorList>
    </citation>
    <scope>NUCLEOTIDE SEQUENCE [LARGE SCALE GENOMIC DNA]</scope>
    <source>
        <strain evidence="1 2">YoMME</strain>
    </source>
</reference>
<dbReference type="InterPro" id="IPR036890">
    <property type="entry name" value="HATPase_C_sf"/>
</dbReference>
<dbReference type="Gene3D" id="3.30.565.10">
    <property type="entry name" value="Histidine kinase-like ATPase, C-terminal domain"/>
    <property type="match status" value="1"/>
</dbReference>
<evidence type="ECO:0000313" key="1">
    <source>
        <dbReference type="EMBL" id="MCE5173726.1"/>
    </source>
</evidence>
<evidence type="ECO:0000313" key="2">
    <source>
        <dbReference type="Proteomes" id="UP001199916"/>
    </source>
</evidence>
<name>A0ABS8YPK3_9BACL</name>
<protein>
    <recommendedName>
        <fullName evidence="3">Histidine kinase domain-containing protein</fullName>
    </recommendedName>
</protein>
<accession>A0ABS8YPK3</accession>
<dbReference type="SUPFAM" id="SSF55874">
    <property type="entry name" value="ATPase domain of HSP90 chaperone/DNA topoisomerase II/histidine kinase"/>
    <property type="match status" value="1"/>
</dbReference>